<evidence type="ECO:0000313" key="2">
    <source>
        <dbReference type="EMBL" id="MCH86936.1"/>
    </source>
</evidence>
<protein>
    <submittedName>
        <fullName evidence="2">Uncharacterized protein</fullName>
    </submittedName>
</protein>
<dbReference type="EMBL" id="LXQA010011220">
    <property type="protein sequence ID" value="MCH86936.1"/>
    <property type="molecule type" value="Genomic_DNA"/>
</dbReference>
<keyword evidence="3" id="KW-1185">Reference proteome</keyword>
<evidence type="ECO:0000256" key="1">
    <source>
        <dbReference type="SAM" id="MobiDB-lite"/>
    </source>
</evidence>
<accession>A0A392MHF1</accession>
<dbReference type="AlphaFoldDB" id="A0A392MHF1"/>
<dbReference type="Proteomes" id="UP000265520">
    <property type="component" value="Unassembled WGS sequence"/>
</dbReference>
<feature type="region of interest" description="Disordered" evidence="1">
    <location>
        <begin position="1"/>
        <end position="20"/>
    </location>
</feature>
<proteinExistence type="predicted"/>
<organism evidence="2 3">
    <name type="scientific">Trifolium medium</name>
    <dbReference type="NCBI Taxonomy" id="97028"/>
    <lineage>
        <taxon>Eukaryota</taxon>
        <taxon>Viridiplantae</taxon>
        <taxon>Streptophyta</taxon>
        <taxon>Embryophyta</taxon>
        <taxon>Tracheophyta</taxon>
        <taxon>Spermatophyta</taxon>
        <taxon>Magnoliopsida</taxon>
        <taxon>eudicotyledons</taxon>
        <taxon>Gunneridae</taxon>
        <taxon>Pentapetalae</taxon>
        <taxon>rosids</taxon>
        <taxon>fabids</taxon>
        <taxon>Fabales</taxon>
        <taxon>Fabaceae</taxon>
        <taxon>Papilionoideae</taxon>
        <taxon>50 kb inversion clade</taxon>
        <taxon>NPAAA clade</taxon>
        <taxon>Hologalegina</taxon>
        <taxon>IRL clade</taxon>
        <taxon>Trifolieae</taxon>
        <taxon>Trifolium</taxon>
    </lineage>
</organism>
<sequence length="59" mass="6472">MQDASEMIGRTKARAASFPPRPSLCVMGGLPGQANPQSMKDERLWIFISPNIVVEALTR</sequence>
<gene>
    <name evidence="2" type="ORF">A2U01_0007799</name>
</gene>
<evidence type="ECO:0000313" key="3">
    <source>
        <dbReference type="Proteomes" id="UP000265520"/>
    </source>
</evidence>
<reference evidence="2 3" key="1">
    <citation type="journal article" date="2018" name="Front. Plant Sci.">
        <title>Red Clover (Trifolium pratense) and Zigzag Clover (T. medium) - A Picture of Genomic Similarities and Differences.</title>
        <authorList>
            <person name="Dluhosova J."/>
            <person name="Istvanek J."/>
            <person name="Nedelnik J."/>
            <person name="Repkova J."/>
        </authorList>
    </citation>
    <scope>NUCLEOTIDE SEQUENCE [LARGE SCALE GENOMIC DNA]</scope>
    <source>
        <strain evidence="3">cv. 10/8</strain>
        <tissue evidence="2">Leaf</tissue>
    </source>
</reference>
<comment type="caution">
    <text evidence="2">The sequence shown here is derived from an EMBL/GenBank/DDBJ whole genome shotgun (WGS) entry which is preliminary data.</text>
</comment>
<name>A0A392MHF1_9FABA</name>